<dbReference type="PANTHER" id="PTHR42715">
    <property type="entry name" value="BETA-GLUCOSIDASE"/>
    <property type="match status" value="1"/>
</dbReference>
<dbReference type="Pfam" id="PF14310">
    <property type="entry name" value="Fn3-like"/>
    <property type="match status" value="1"/>
</dbReference>
<dbReference type="PRINTS" id="PR00133">
    <property type="entry name" value="GLHYDRLASE3"/>
</dbReference>
<dbReference type="InterPro" id="IPR001764">
    <property type="entry name" value="Glyco_hydro_3_N"/>
</dbReference>
<name>A0A9D0ZUA3_9FIRM</name>
<dbReference type="SMART" id="SM01217">
    <property type="entry name" value="Fn3_like"/>
    <property type="match status" value="1"/>
</dbReference>
<feature type="domain" description="Fibronectin type III-like" evidence="4">
    <location>
        <begin position="345"/>
        <end position="416"/>
    </location>
</feature>
<comment type="caution">
    <text evidence="5">The sequence shown here is derived from an EMBL/GenBank/DDBJ whole genome shotgun (WGS) entry which is preliminary data.</text>
</comment>
<dbReference type="InterPro" id="IPR013783">
    <property type="entry name" value="Ig-like_fold"/>
</dbReference>
<protein>
    <submittedName>
        <fullName evidence="5">Glycoside hydrolase family 3 C-terminal domain-containing protein</fullName>
    </submittedName>
</protein>
<feature type="region of interest" description="Disordered" evidence="3">
    <location>
        <begin position="1"/>
        <end position="20"/>
    </location>
</feature>
<evidence type="ECO:0000256" key="2">
    <source>
        <dbReference type="ARBA" id="ARBA00022801"/>
    </source>
</evidence>
<dbReference type="InterPro" id="IPR050288">
    <property type="entry name" value="Cellulose_deg_GH3"/>
</dbReference>
<proteinExistence type="inferred from homology"/>
<sequence>MRMKQRTYSGTTSPETSSRELANRIVAKKAAEEGIVLLKNEGRLLPLEKGKRLALFGSGAGHTIKGGTGSGDVNERSSVSVAEGLENAGFAVTTKSWIEDYERAYMDARNEWKQTILKEAEGGDAEIFFQAYAKHAFRIPSGRMMTEEEVKEADTDTALYVISRIAGEGADRFAEKGDYYLTDAEEEQIAFVCSHFAHVVLLINTGAQIDLSILEKQPKIEAVLFMVQAGMEGGNAVARVLTGEVNPSGKLTDTWGVAYEDYPAAKTFSHNNGNVRKEYYEEGIYVGYRYFDRFGKSPRYAFGYGLSYTEFALDLKKAEIKVSKEDQIIAVSVPVKNIGKIPGKEVVQVYGSCPQEGIPKEYKRLLGYAKTGLLKSGETEVVSVAFPVKALASFEEGKSAWILEKGMYALRAGTCSDSLSLIGGLEVKEEAVIEKTTPICERKEAFKEVEPPKAEAMEYEAAWKKELLAKALPVYLLVGKCEAREDDPQTEMEKMAKDLAEKLTDEELIHLVVGEVNKSQNANALGSAGIMVPGAAGETSSILSQKYGIPGLPMADGPAGLRLSKTYEVNEKDGSIYARGLLDALEGGFFTDGKEHEGARKYYQYCTAFPVGTLLAQTWNRGLLEEVGQAVAEEMEEFGITWWLAPGMNIHRDPMCGRNFEYYSEDPVVSGLSAAAITKGVQSRHGVGTTIKHFACNNQEDNRKGSDSILSERTLREIYLKGFEIAVKEAKPMAIMTSYNLVNGVHSANSYDLCTTVARGEWGFRGIIMTDWTTTDQAGGSIPHLCINAGNDLIMPGTKEDLQELQEALKEGSLSREALKACAARLIAEAYGSNQMEEE</sequence>
<gene>
    <name evidence="5" type="ORF">IAB26_05985</name>
</gene>
<organism evidence="5 6">
    <name type="scientific">Candidatus Limivivens merdigallinarum</name>
    <dbReference type="NCBI Taxonomy" id="2840859"/>
    <lineage>
        <taxon>Bacteria</taxon>
        <taxon>Bacillati</taxon>
        <taxon>Bacillota</taxon>
        <taxon>Clostridia</taxon>
        <taxon>Lachnospirales</taxon>
        <taxon>Lachnospiraceae</taxon>
        <taxon>Lachnospiraceae incertae sedis</taxon>
        <taxon>Candidatus Limivivens</taxon>
    </lineage>
</organism>
<comment type="similarity">
    <text evidence="1">Belongs to the glycosyl hydrolase 3 family.</text>
</comment>
<dbReference type="Gene3D" id="3.20.20.300">
    <property type="entry name" value="Glycoside hydrolase, family 3, N-terminal domain"/>
    <property type="match status" value="1"/>
</dbReference>
<dbReference type="SUPFAM" id="SSF51445">
    <property type="entry name" value="(Trans)glycosidases"/>
    <property type="match status" value="1"/>
</dbReference>
<reference evidence="5" key="1">
    <citation type="submission" date="2020-10" db="EMBL/GenBank/DDBJ databases">
        <authorList>
            <person name="Gilroy R."/>
        </authorList>
    </citation>
    <scope>NUCLEOTIDE SEQUENCE</scope>
    <source>
        <strain evidence="5">ChiSjej3B21-11622</strain>
    </source>
</reference>
<dbReference type="GO" id="GO:0005975">
    <property type="term" value="P:carbohydrate metabolic process"/>
    <property type="evidence" value="ECO:0007669"/>
    <property type="project" value="InterPro"/>
</dbReference>
<dbReference type="PANTHER" id="PTHR42715:SF10">
    <property type="entry name" value="BETA-GLUCOSIDASE"/>
    <property type="match status" value="1"/>
</dbReference>
<accession>A0A9D0ZUA3</accession>
<dbReference type="InterPro" id="IPR036881">
    <property type="entry name" value="Glyco_hydro_3_C_sf"/>
</dbReference>
<keyword evidence="2 5" id="KW-0378">Hydrolase</keyword>
<dbReference type="Pfam" id="PF00933">
    <property type="entry name" value="Glyco_hydro_3"/>
    <property type="match status" value="1"/>
</dbReference>
<evidence type="ECO:0000256" key="1">
    <source>
        <dbReference type="ARBA" id="ARBA00005336"/>
    </source>
</evidence>
<dbReference type="GO" id="GO:0004553">
    <property type="term" value="F:hydrolase activity, hydrolyzing O-glycosyl compounds"/>
    <property type="evidence" value="ECO:0007669"/>
    <property type="project" value="InterPro"/>
</dbReference>
<evidence type="ECO:0000259" key="4">
    <source>
        <dbReference type="SMART" id="SM01217"/>
    </source>
</evidence>
<reference evidence="5" key="2">
    <citation type="journal article" date="2021" name="PeerJ">
        <title>Extensive microbial diversity within the chicken gut microbiome revealed by metagenomics and culture.</title>
        <authorList>
            <person name="Gilroy R."/>
            <person name="Ravi A."/>
            <person name="Getino M."/>
            <person name="Pursley I."/>
            <person name="Horton D.L."/>
            <person name="Alikhan N.F."/>
            <person name="Baker D."/>
            <person name="Gharbi K."/>
            <person name="Hall N."/>
            <person name="Watson M."/>
            <person name="Adriaenssens E.M."/>
            <person name="Foster-Nyarko E."/>
            <person name="Jarju S."/>
            <person name="Secka A."/>
            <person name="Antonio M."/>
            <person name="Oren A."/>
            <person name="Chaudhuri R.R."/>
            <person name="La Ragione R."/>
            <person name="Hildebrand F."/>
            <person name="Pallen M.J."/>
        </authorList>
    </citation>
    <scope>NUCLEOTIDE SEQUENCE</scope>
    <source>
        <strain evidence="5">ChiSjej3B21-11622</strain>
    </source>
</reference>
<dbReference type="Proteomes" id="UP000886886">
    <property type="component" value="Unassembled WGS sequence"/>
</dbReference>
<evidence type="ECO:0000313" key="6">
    <source>
        <dbReference type="Proteomes" id="UP000886886"/>
    </source>
</evidence>
<dbReference type="SUPFAM" id="SSF52279">
    <property type="entry name" value="Beta-D-glucan exohydrolase, C-terminal domain"/>
    <property type="match status" value="1"/>
</dbReference>
<evidence type="ECO:0000313" key="5">
    <source>
        <dbReference type="EMBL" id="HIQ96092.1"/>
    </source>
</evidence>
<dbReference type="Gene3D" id="2.60.40.10">
    <property type="entry name" value="Immunoglobulins"/>
    <property type="match status" value="1"/>
</dbReference>
<dbReference type="InterPro" id="IPR026891">
    <property type="entry name" value="Fn3-like"/>
</dbReference>
<dbReference type="Gene3D" id="3.40.50.1700">
    <property type="entry name" value="Glycoside hydrolase family 3 C-terminal domain"/>
    <property type="match status" value="1"/>
</dbReference>
<dbReference type="InterPro" id="IPR002772">
    <property type="entry name" value="Glyco_hydro_3_C"/>
</dbReference>
<dbReference type="AlphaFoldDB" id="A0A9D0ZUA3"/>
<evidence type="ECO:0000256" key="3">
    <source>
        <dbReference type="SAM" id="MobiDB-lite"/>
    </source>
</evidence>
<dbReference type="EMBL" id="DVFT01000090">
    <property type="protein sequence ID" value="HIQ96092.1"/>
    <property type="molecule type" value="Genomic_DNA"/>
</dbReference>
<feature type="compositionally biased region" description="Polar residues" evidence="3">
    <location>
        <begin position="1"/>
        <end position="16"/>
    </location>
</feature>
<dbReference type="InterPro" id="IPR017853">
    <property type="entry name" value="GH"/>
</dbReference>
<dbReference type="Pfam" id="PF01915">
    <property type="entry name" value="Glyco_hydro_3_C"/>
    <property type="match status" value="1"/>
</dbReference>
<dbReference type="InterPro" id="IPR036962">
    <property type="entry name" value="Glyco_hydro_3_N_sf"/>
</dbReference>